<dbReference type="EMBL" id="JAGTJS010000003">
    <property type="protein sequence ID" value="KAH7272278.1"/>
    <property type="molecule type" value="Genomic_DNA"/>
</dbReference>
<evidence type="ECO:0000313" key="2">
    <source>
        <dbReference type="Proteomes" id="UP000736672"/>
    </source>
</evidence>
<evidence type="ECO:0000313" key="1">
    <source>
        <dbReference type="EMBL" id="KAH7272278.1"/>
    </source>
</evidence>
<name>A0A9P9L137_FUSSL</name>
<gene>
    <name evidence="1" type="ORF">B0J15DRAFT_481351</name>
</gene>
<accession>A0A9P9L137</accession>
<dbReference type="Proteomes" id="UP000736672">
    <property type="component" value="Unassembled WGS sequence"/>
</dbReference>
<protein>
    <submittedName>
        <fullName evidence="1">Uncharacterized protein</fullName>
    </submittedName>
</protein>
<dbReference type="AlphaFoldDB" id="A0A9P9L137"/>
<proteinExistence type="predicted"/>
<comment type="caution">
    <text evidence="1">The sequence shown here is derived from an EMBL/GenBank/DDBJ whole genome shotgun (WGS) entry which is preliminary data.</text>
</comment>
<organism evidence="1 2">
    <name type="scientific">Fusarium solani</name>
    <name type="common">Filamentous fungus</name>
    <dbReference type="NCBI Taxonomy" id="169388"/>
    <lineage>
        <taxon>Eukaryota</taxon>
        <taxon>Fungi</taxon>
        <taxon>Dikarya</taxon>
        <taxon>Ascomycota</taxon>
        <taxon>Pezizomycotina</taxon>
        <taxon>Sordariomycetes</taxon>
        <taxon>Hypocreomycetidae</taxon>
        <taxon>Hypocreales</taxon>
        <taxon>Nectriaceae</taxon>
        <taxon>Fusarium</taxon>
        <taxon>Fusarium solani species complex</taxon>
    </lineage>
</organism>
<reference evidence="1" key="1">
    <citation type="journal article" date="2021" name="Nat. Commun.">
        <title>Genetic determinants of endophytism in the Arabidopsis root mycobiome.</title>
        <authorList>
            <person name="Mesny F."/>
            <person name="Miyauchi S."/>
            <person name="Thiergart T."/>
            <person name="Pickel B."/>
            <person name="Atanasova L."/>
            <person name="Karlsson M."/>
            <person name="Huettel B."/>
            <person name="Barry K.W."/>
            <person name="Haridas S."/>
            <person name="Chen C."/>
            <person name="Bauer D."/>
            <person name="Andreopoulos W."/>
            <person name="Pangilinan J."/>
            <person name="LaButti K."/>
            <person name="Riley R."/>
            <person name="Lipzen A."/>
            <person name="Clum A."/>
            <person name="Drula E."/>
            <person name="Henrissat B."/>
            <person name="Kohler A."/>
            <person name="Grigoriev I.V."/>
            <person name="Martin F.M."/>
            <person name="Hacquard S."/>
        </authorList>
    </citation>
    <scope>NUCLEOTIDE SEQUENCE</scope>
    <source>
        <strain evidence="1">FSSC 5 MPI-SDFR-AT-0091</strain>
    </source>
</reference>
<keyword evidence="2" id="KW-1185">Reference proteome</keyword>
<sequence>MSTFFPLLRRPFLVLGESSSCTGLGLGCSAATAVLFPLCGTIHFPASFGNGGVLRATHQQETFASSPIVCGSGRAVGNPPGLGSGASAVGSRRWGRDFRAGVPPRWNADLTPDPFASRSIGGFWSR</sequence>